<dbReference type="AlphaFoldDB" id="A0A1S8T8W5"/>
<accession>A0A1S8T8W5</accession>
<gene>
    <name evidence="1" type="ORF">CLPUN_41810</name>
</gene>
<organism evidence="1 2">
    <name type="scientific">Clostridium puniceum</name>
    <dbReference type="NCBI Taxonomy" id="29367"/>
    <lineage>
        <taxon>Bacteria</taxon>
        <taxon>Bacillati</taxon>
        <taxon>Bacillota</taxon>
        <taxon>Clostridia</taxon>
        <taxon>Eubacteriales</taxon>
        <taxon>Clostridiaceae</taxon>
        <taxon>Clostridium</taxon>
    </lineage>
</organism>
<evidence type="ECO:0000313" key="2">
    <source>
        <dbReference type="Proteomes" id="UP000190890"/>
    </source>
</evidence>
<sequence length="112" mass="13116">MTLENKETCKEKCEFTVHPCNFKVQIKEIKPFYVCACKSIVLDLKIVNYYNTNSLIKIKSRPRYGKLYLLNASTLIYKSTKRFSGLDLFQILIEDEYGGKHTETILIRVIKK</sequence>
<name>A0A1S8T8W5_9CLOT</name>
<keyword evidence="2" id="KW-1185">Reference proteome</keyword>
<dbReference type="EMBL" id="LZZM01000205">
    <property type="protein sequence ID" value="OOM74041.1"/>
    <property type="molecule type" value="Genomic_DNA"/>
</dbReference>
<dbReference type="Proteomes" id="UP000190890">
    <property type="component" value="Unassembled WGS sequence"/>
</dbReference>
<reference evidence="1 2" key="1">
    <citation type="submission" date="2016-05" db="EMBL/GenBank/DDBJ databases">
        <title>Microbial solvent formation.</title>
        <authorList>
            <person name="Poehlein A."/>
            <person name="Montoya Solano J.D."/>
            <person name="Flitsch S."/>
            <person name="Krabben P."/>
            <person name="Duerre P."/>
            <person name="Daniel R."/>
        </authorList>
    </citation>
    <scope>NUCLEOTIDE SEQUENCE [LARGE SCALE GENOMIC DNA]</scope>
    <source>
        <strain evidence="1 2">DSM 2619</strain>
    </source>
</reference>
<proteinExistence type="predicted"/>
<comment type="caution">
    <text evidence="1">The sequence shown here is derived from an EMBL/GenBank/DDBJ whole genome shotgun (WGS) entry which is preliminary data.</text>
</comment>
<protein>
    <submittedName>
        <fullName evidence="1">Uncharacterized protein</fullName>
    </submittedName>
</protein>
<evidence type="ECO:0000313" key="1">
    <source>
        <dbReference type="EMBL" id="OOM74041.1"/>
    </source>
</evidence>